<sequence>MAVMCDVDSTEKCEFPALYNFGDSNSDTGGRHAAMTEFPPQNGETFFGHPSGRFSDGRVIIDFIAEDLKLRYLSAYLDSIGTSFRQGANFAFGGSTIRPPGYSPFHIAIQISQFVQFKLLV</sequence>
<name>A0AA39RRJ2_ACESA</name>
<evidence type="ECO:0000256" key="2">
    <source>
        <dbReference type="ARBA" id="ARBA00023180"/>
    </source>
</evidence>
<dbReference type="Pfam" id="PF00657">
    <property type="entry name" value="Lipase_GDSL"/>
    <property type="match status" value="1"/>
</dbReference>
<proteinExistence type="inferred from homology"/>
<dbReference type="Gene3D" id="3.40.50.1110">
    <property type="entry name" value="SGNH hydrolase"/>
    <property type="match status" value="1"/>
</dbReference>
<keyword evidence="4" id="KW-1185">Reference proteome</keyword>
<dbReference type="InterPro" id="IPR036514">
    <property type="entry name" value="SGNH_hydro_sf"/>
</dbReference>
<organism evidence="3 4">
    <name type="scientific">Acer saccharum</name>
    <name type="common">Sugar maple</name>
    <dbReference type="NCBI Taxonomy" id="4024"/>
    <lineage>
        <taxon>Eukaryota</taxon>
        <taxon>Viridiplantae</taxon>
        <taxon>Streptophyta</taxon>
        <taxon>Embryophyta</taxon>
        <taxon>Tracheophyta</taxon>
        <taxon>Spermatophyta</taxon>
        <taxon>Magnoliopsida</taxon>
        <taxon>eudicotyledons</taxon>
        <taxon>Gunneridae</taxon>
        <taxon>Pentapetalae</taxon>
        <taxon>rosids</taxon>
        <taxon>malvids</taxon>
        <taxon>Sapindales</taxon>
        <taxon>Sapindaceae</taxon>
        <taxon>Hippocastanoideae</taxon>
        <taxon>Acereae</taxon>
        <taxon>Acer</taxon>
    </lineage>
</organism>
<evidence type="ECO:0008006" key="5">
    <source>
        <dbReference type="Google" id="ProtNLM"/>
    </source>
</evidence>
<dbReference type="EMBL" id="JAUESC010000385">
    <property type="protein sequence ID" value="KAK0578376.1"/>
    <property type="molecule type" value="Genomic_DNA"/>
</dbReference>
<dbReference type="PANTHER" id="PTHR22835:SF555">
    <property type="entry name" value="GDSL-LIKE LIPASE_ACYLHYDROLASE"/>
    <property type="match status" value="1"/>
</dbReference>
<dbReference type="AlphaFoldDB" id="A0AA39RRJ2"/>
<gene>
    <name evidence="3" type="ORF">LWI29_009472</name>
</gene>
<evidence type="ECO:0000313" key="4">
    <source>
        <dbReference type="Proteomes" id="UP001168877"/>
    </source>
</evidence>
<evidence type="ECO:0000313" key="3">
    <source>
        <dbReference type="EMBL" id="KAK0578376.1"/>
    </source>
</evidence>
<dbReference type="GO" id="GO:0016788">
    <property type="term" value="F:hydrolase activity, acting on ester bonds"/>
    <property type="evidence" value="ECO:0007669"/>
    <property type="project" value="InterPro"/>
</dbReference>
<dbReference type="InterPro" id="IPR001087">
    <property type="entry name" value="GDSL"/>
</dbReference>
<dbReference type="Proteomes" id="UP001168877">
    <property type="component" value="Unassembled WGS sequence"/>
</dbReference>
<accession>A0AA39RRJ2</accession>
<reference evidence="3" key="1">
    <citation type="journal article" date="2022" name="Plant J.">
        <title>Strategies of tolerance reflected in two North American maple genomes.</title>
        <authorList>
            <person name="McEvoy S.L."/>
            <person name="Sezen U.U."/>
            <person name="Trouern-Trend A."/>
            <person name="McMahon S.M."/>
            <person name="Schaberg P.G."/>
            <person name="Yang J."/>
            <person name="Wegrzyn J.L."/>
            <person name="Swenson N.G."/>
        </authorList>
    </citation>
    <scope>NUCLEOTIDE SEQUENCE</scope>
    <source>
        <strain evidence="3">NS2018</strain>
    </source>
</reference>
<keyword evidence="2" id="KW-0325">Glycoprotein</keyword>
<evidence type="ECO:0000256" key="1">
    <source>
        <dbReference type="ARBA" id="ARBA00008668"/>
    </source>
</evidence>
<comment type="similarity">
    <text evidence="1">Belongs to the 'GDSL' lipolytic enzyme family.</text>
</comment>
<comment type="caution">
    <text evidence="3">The sequence shown here is derived from an EMBL/GenBank/DDBJ whole genome shotgun (WGS) entry which is preliminary data.</text>
</comment>
<reference evidence="3" key="2">
    <citation type="submission" date="2023-06" db="EMBL/GenBank/DDBJ databases">
        <authorList>
            <person name="Swenson N.G."/>
            <person name="Wegrzyn J.L."/>
            <person name="Mcevoy S.L."/>
        </authorList>
    </citation>
    <scope>NUCLEOTIDE SEQUENCE</scope>
    <source>
        <strain evidence="3">NS2018</strain>
        <tissue evidence="3">Leaf</tissue>
    </source>
</reference>
<dbReference type="PANTHER" id="PTHR22835">
    <property type="entry name" value="ZINC FINGER FYVE DOMAIN CONTAINING PROTEIN"/>
    <property type="match status" value="1"/>
</dbReference>
<protein>
    <recommendedName>
        <fullName evidence="5">GDSL esterase/lipase</fullName>
    </recommendedName>
</protein>